<dbReference type="PANTHER" id="PTHR33569">
    <property type="entry name" value="UREASE"/>
    <property type="match status" value="1"/>
</dbReference>
<proteinExistence type="inferred from homology"/>
<dbReference type="Gene3D" id="2.30.40.10">
    <property type="entry name" value="Urease, subunit C, domain 1"/>
    <property type="match status" value="1"/>
</dbReference>
<name>A0A9Q5I4X0_SANBA</name>
<dbReference type="EC" id="3.5.1.5" evidence="2"/>
<accession>A0A9Q5I4X0</accession>
<dbReference type="InterPro" id="IPR002026">
    <property type="entry name" value="Urease_gamma/gamma-beta_su"/>
</dbReference>
<evidence type="ECO:0000256" key="4">
    <source>
        <dbReference type="ARBA" id="ARBA00022723"/>
    </source>
</evidence>
<dbReference type="HAMAP" id="MF_01953">
    <property type="entry name" value="Urease_alpha"/>
    <property type="match status" value="1"/>
</dbReference>
<evidence type="ECO:0000256" key="9">
    <source>
        <dbReference type="PROSITE-ProRule" id="PRU00700"/>
    </source>
</evidence>
<dbReference type="InterPro" id="IPR036463">
    <property type="entry name" value="Urease_gamma_sf"/>
</dbReference>
<dbReference type="InterPro" id="IPR011612">
    <property type="entry name" value="Urease_alpha_N_dom"/>
</dbReference>
<dbReference type="CDD" id="cd00407">
    <property type="entry name" value="Urease_beta"/>
    <property type="match status" value="1"/>
</dbReference>
<evidence type="ECO:0000313" key="12">
    <source>
        <dbReference type="Proteomes" id="UP000757232"/>
    </source>
</evidence>
<keyword evidence="12" id="KW-1185">Reference proteome</keyword>
<dbReference type="SUPFAM" id="SSF51278">
    <property type="entry name" value="Urease, beta-subunit"/>
    <property type="match status" value="1"/>
</dbReference>
<feature type="binding site" evidence="9">
    <location>
        <position position="431"/>
    </location>
    <ligand>
        <name>substrate</name>
    </ligand>
</feature>
<keyword evidence="4 7" id="KW-0479">Metal-binding</keyword>
<dbReference type="InterPro" id="IPR005848">
    <property type="entry name" value="Urease_asu"/>
</dbReference>
<dbReference type="InterPro" id="IPR006680">
    <property type="entry name" value="Amidohydro-rel"/>
</dbReference>
<dbReference type="InterPro" id="IPR011059">
    <property type="entry name" value="Metal-dep_hydrolase_composite"/>
</dbReference>
<feature type="active site" description="Proton donor" evidence="8 9">
    <location>
        <position position="532"/>
    </location>
</feature>
<dbReference type="SUPFAM" id="SSF51338">
    <property type="entry name" value="Composite domain of metallo-dependent hydrolases"/>
    <property type="match status" value="1"/>
</dbReference>
<dbReference type="PROSITE" id="PS00145">
    <property type="entry name" value="UREASE_2"/>
    <property type="match status" value="1"/>
</dbReference>
<feature type="binding site" evidence="7">
    <location>
        <position position="484"/>
    </location>
    <ligand>
        <name>Ni(2+)</name>
        <dbReference type="ChEBI" id="CHEBI:49786"/>
        <label>2</label>
    </ligand>
</feature>
<comment type="PTM">
    <text evidence="6">Carbamylation allows a single lysine to coordinate two nickel ions.</text>
</comment>
<evidence type="ECO:0000259" key="10">
    <source>
        <dbReference type="PROSITE" id="PS51368"/>
    </source>
</evidence>
<dbReference type="Gene3D" id="3.20.20.140">
    <property type="entry name" value="Metal-dependent hydrolases"/>
    <property type="match status" value="1"/>
</dbReference>
<dbReference type="SUPFAM" id="SSF51556">
    <property type="entry name" value="Metallo-dependent hydrolases"/>
    <property type="match status" value="1"/>
</dbReference>
<feature type="modified residue" description="N6-carboxylysine" evidence="6">
    <location>
        <position position="429"/>
    </location>
</feature>
<dbReference type="AlphaFoldDB" id="A0A9Q5I4X0"/>
<dbReference type="SUPFAM" id="SSF54111">
    <property type="entry name" value="Urease, gamma-subunit"/>
    <property type="match status" value="1"/>
</dbReference>
<protein>
    <recommendedName>
        <fullName evidence="2">urease</fullName>
        <ecNumber evidence="2">3.5.1.5</ecNumber>
    </recommendedName>
</protein>
<evidence type="ECO:0000313" key="11">
    <source>
        <dbReference type="EMBL" id="OCB91723.1"/>
    </source>
</evidence>
<comment type="pathway">
    <text evidence="1">Nitrogen metabolism; urea degradation; CO(2) and NH(3) from urea (urease route): step 1/1.</text>
</comment>
<dbReference type="InterPro" id="IPR029754">
    <property type="entry name" value="Urease_Ni-bd"/>
</dbReference>
<dbReference type="NCBIfam" id="TIGR01792">
    <property type="entry name" value="urease_alph"/>
    <property type="match status" value="1"/>
</dbReference>
<evidence type="ECO:0000256" key="6">
    <source>
        <dbReference type="PIRSR" id="PIRSR611612-50"/>
    </source>
</evidence>
<comment type="cofactor">
    <cofactor evidence="7">
        <name>Ni cation</name>
        <dbReference type="ChEBI" id="CHEBI:25516"/>
    </cofactor>
    <text evidence="7">Binds 2 nickel ions per subunit.</text>
</comment>
<dbReference type="InterPro" id="IPR032466">
    <property type="entry name" value="Metal_Hydrolase"/>
</dbReference>
<organism evidence="11 12">
    <name type="scientific">Sanghuangporus baumii</name>
    <name type="common">Phellinus baumii</name>
    <dbReference type="NCBI Taxonomy" id="108892"/>
    <lineage>
        <taxon>Eukaryota</taxon>
        <taxon>Fungi</taxon>
        <taxon>Dikarya</taxon>
        <taxon>Basidiomycota</taxon>
        <taxon>Agaricomycotina</taxon>
        <taxon>Agaricomycetes</taxon>
        <taxon>Hymenochaetales</taxon>
        <taxon>Hymenochaetaceae</taxon>
        <taxon>Sanghuangporus</taxon>
    </lineage>
</organism>
<dbReference type="Pfam" id="PF00699">
    <property type="entry name" value="Urease_beta"/>
    <property type="match status" value="1"/>
</dbReference>
<dbReference type="EMBL" id="LNZH02000069">
    <property type="protein sequence ID" value="OCB91723.1"/>
    <property type="molecule type" value="Genomic_DNA"/>
</dbReference>
<dbReference type="PRINTS" id="PR01752">
    <property type="entry name" value="UREASE"/>
</dbReference>
<dbReference type="Pfam" id="PF00547">
    <property type="entry name" value="Urease_gamma"/>
    <property type="match status" value="1"/>
</dbReference>
<feature type="binding site" description="via carbamate group" evidence="7">
    <location>
        <position position="429"/>
    </location>
    <ligand>
        <name>Ni(2+)</name>
        <dbReference type="ChEBI" id="CHEBI:49786"/>
        <label>2</label>
    </ligand>
</feature>
<dbReference type="PANTHER" id="PTHR33569:SF1">
    <property type="entry name" value="UREASE"/>
    <property type="match status" value="1"/>
</dbReference>
<keyword evidence="5 9" id="KW-0378">Hydrolase</keyword>
<gene>
    <name evidence="11" type="ORF">A7U60_g1011</name>
</gene>
<dbReference type="OrthoDB" id="1708534at2759"/>
<dbReference type="NCBIfam" id="TIGR00192">
    <property type="entry name" value="urease_beta"/>
    <property type="match status" value="1"/>
</dbReference>
<evidence type="ECO:0000256" key="5">
    <source>
        <dbReference type="ARBA" id="ARBA00022801"/>
    </source>
</evidence>
<reference evidence="11" key="1">
    <citation type="submission" date="2016-06" db="EMBL/GenBank/DDBJ databases">
        <title>Draft Genome sequence of the fungus Inonotus baumii.</title>
        <authorList>
            <person name="Zhu H."/>
            <person name="Lin W."/>
        </authorList>
    </citation>
    <scope>NUCLEOTIDE SEQUENCE</scope>
    <source>
        <strain evidence="11">821</strain>
    </source>
</reference>
<dbReference type="InterPro" id="IPR050069">
    <property type="entry name" value="Urease_subunit"/>
</dbReference>
<feature type="binding site" evidence="7">
    <location>
        <position position="458"/>
    </location>
    <ligand>
        <name>Ni(2+)</name>
        <dbReference type="ChEBI" id="CHEBI:49786"/>
        <label>2</label>
    </ligand>
</feature>
<dbReference type="CDD" id="cd00375">
    <property type="entry name" value="Urease_alpha"/>
    <property type="match status" value="1"/>
</dbReference>
<dbReference type="Gene3D" id="3.30.280.10">
    <property type="entry name" value="Urease, gamma-like subunit"/>
    <property type="match status" value="1"/>
</dbReference>
<dbReference type="Pfam" id="PF01979">
    <property type="entry name" value="Amidohydro_1"/>
    <property type="match status" value="1"/>
</dbReference>
<dbReference type="PROSITE" id="PS01120">
    <property type="entry name" value="UREASE_1"/>
    <property type="match status" value="1"/>
</dbReference>
<dbReference type="InterPro" id="IPR017950">
    <property type="entry name" value="Urease_AS"/>
</dbReference>
<dbReference type="GO" id="GO:0016151">
    <property type="term" value="F:nickel cation binding"/>
    <property type="evidence" value="ECO:0007669"/>
    <property type="project" value="InterPro"/>
</dbReference>
<dbReference type="InterPro" id="IPR017951">
    <property type="entry name" value="Urease_asu_c"/>
</dbReference>
<dbReference type="NCBIfam" id="NF009682">
    <property type="entry name" value="PRK13203.1"/>
    <property type="match status" value="1"/>
</dbReference>
<feature type="binding site" description="via carbamate group" evidence="7">
    <location>
        <position position="429"/>
    </location>
    <ligand>
        <name>Ni(2+)</name>
        <dbReference type="ChEBI" id="CHEBI:49786"/>
        <label>1</label>
    </ligand>
</feature>
<feature type="domain" description="Urease" evidence="10">
    <location>
        <begin position="341"/>
        <end position="781"/>
    </location>
</feature>
<feature type="binding site" evidence="7">
    <location>
        <position position="572"/>
    </location>
    <ligand>
        <name>Ni(2+)</name>
        <dbReference type="ChEBI" id="CHEBI:49786"/>
        <label>1</label>
    </ligand>
</feature>
<keyword evidence="3 7" id="KW-0533">Nickel</keyword>
<dbReference type="HAMAP" id="MF_01954">
    <property type="entry name" value="Urease_beta"/>
    <property type="match status" value="1"/>
</dbReference>
<evidence type="ECO:0000256" key="3">
    <source>
        <dbReference type="ARBA" id="ARBA00022596"/>
    </source>
</evidence>
<dbReference type="Gene3D" id="2.10.150.10">
    <property type="entry name" value="Urease, beta subunit"/>
    <property type="match status" value="1"/>
</dbReference>
<feature type="binding site" evidence="7">
    <location>
        <position position="346"/>
    </location>
    <ligand>
        <name>Ni(2+)</name>
        <dbReference type="ChEBI" id="CHEBI:49786"/>
        <label>1</label>
    </ligand>
</feature>
<dbReference type="GO" id="GO:0043419">
    <property type="term" value="P:urea catabolic process"/>
    <property type="evidence" value="ECO:0007669"/>
    <property type="project" value="InterPro"/>
</dbReference>
<comment type="caution">
    <text evidence="11">The sequence shown here is derived from an EMBL/GenBank/DDBJ whole genome shotgun (WGS) entry which is preliminary data.</text>
</comment>
<evidence type="ECO:0000256" key="1">
    <source>
        <dbReference type="ARBA" id="ARBA00004897"/>
    </source>
</evidence>
<feature type="binding site" evidence="7">
    <location>
        <position position="348"/>
    </location>
    <ligand>
        <name>Ni(2+)</name>
        <dbReference type="ChEBI" id="CHEBI:49786"/>
        <label>1</label>
    </ligand>
</feature>
<dbReference type="GO" id="GO:0009039">
    <property type="term" value="F:urease activity"/>
    <property type="evidence" value="ECO:0007669"/>
    <property type="project" value="UniProtKB-EC"/>
</dbReference>
<dbReference type="InterPro" id="IPR002019">
    <property type="entry name" value="Urease_beta-like"/>
</dbReference>
<dbReference type="PROSITE" id="PS51368">
    <property type="entry name" value="UREASE_3"/>
    <property type="match status" value="1"/>
</dbReference>
<dbReference type="Proteomes" id="UP000757232">
    <property type="component" value="Unassembled WGS sequence"/>
</dbReference>
<dbReference type="GO" id="GO:0035550">
    <property type="term" value="C:urease complex"/>
    <property type="evidence" value="ECO:0007669"/>
    <property type="project" value="InterPro"/>
</dbReference>
<sequence>MDLGKKMLGRRHVLPGVVPLLHEIQVEGTFIDGVFLVTVHDPICSESGNLSEALYGSFLPIPPDDLFPVLDASDYEPAKAPGAVIVKKEQITINKGRERVKLKVTNNGDRPVQIGSHYHFIETNSALIFDRGKAYGKRLDIPAGTAVRFEPGDTKTVTLVSIAGHKIITGGNLLASGVVDFGRTGDIVAALVQKGFSHTPEPGALELSMDTSVARETYVSMFGPTVGDRVRLGDTSLWIEVEKDLTVYGDEVKFGGGKSIREGMGQATNRRSSETLDLLITNCLIVDWSGIYKADIGVKNGYICGIGKAGNPDIMEGVSPNMVVGSGTEVVAGEKLIVTAGAIDVHVHFICPQQVTEALAAGTTTMVGGGTGPSAGTCATTCTPSPWDMQMMISATDSMAMNFGFTGKGNDAGPAALEDIVKAGAMGLKLHEDWGSTPAVIKNCLDVGDKYDVQVNIHTDTLNESGFVESTIAAFGGRTIHTYHTEGAGGGHAPDIIVVCGQDNVLPSSTNPTRPFTNNTLDEHLDMLMVCHHLDKSIPEDISFADSRIRKETVAAEDVLHDIGAISMISSDSQAMGRVGEVVSRTWRTASKMREVRGPLKELGDVEGKDNGRVKRYIAKYTVNPAITHGFDHVVGSVAVGQLADLVLWRPENFGAKPEVVLKSGVIAWAQMGDANASIPTVQPVYGQPMWGSEPLAAALTSVLFVSQISLDVGAISRYKIRKRPVAVRKCRKITKKDMKWNDVTPNMRVDPESYDVTADGVLMDVEPATKLPLGRVYNLF</sequence>
<evidence type="ECO:0000256" key="2">
    <source>
        <dbReference type="ARBA" id="ARBA00012934"/>
    </source>
</evidence>
<evidence type="ECO:0000256" key="7">
    <source>
        <dbReference type="PIRSR" id="PIRSR611612-51"/>
    </source>
</evidence>
<dbReference type="InterPro" id="IPR036461">
    <property type="entry name" value="Urease_betasu_sf"/>
</dbReference>
<evidence type="ECO:0000256" key="8">
    <source>
        <dbReference type="PIRSR" id="PIRSR611612-52"/>
    </source>
</evidence>
<dbReference type="Pfam" id="PF00449">
    <property type="entry name" value="Urease_alpha"/>
    <property type="match status" value="1"/>
</dbReference>
<dbReference type="NCBIfam" id="NF009686">
    <property type="entry name" value="PRK13207.1"/>
    <property type="match status" value="1"/>
</dbReference>